<dbReference type="Proteomes" id="UP000189670">
    <property type="component" value="Unassembled WGS sequence"/>
</dbReference>
<evidence type="ECO:0000313" key="2">
    <source>
        <dbReference type="Proteomes" id="UP000189670"/>
    </source>
</evidence>
<sequence length="420" mass="46762">MDSEYFKQMFKRLTIVNKIRRNRMKKTLIMFCMSVLIVGYTVPTMAGVKMGGIIFTDAWYEFRDKENSPTGDDSANFNVKVPNITRLYGKWSNDSNNVGMWIELGLRGHGVNRRDVVTRHACGWWQVNPLLKITAGQTVTGFSPLNPQQLLGSDSYHLNVIGGGFGDVYSGRVPLVRFTLTPTDMFQLDVSFSDPNLTTVKFTDEITWGTNDTSLPRIDISSVIKAGPLTLYPGLMFANKTYKLKSHVDNDADDSITTYILSMAAKANAGPVCIKGEINFGQNWGNQDLLAIGLEHFRGDSNYGAALDIGGNKIEDTEMFAGWIDAGISMGAAEVHTILGVQSYTNDMEPDTDEDDFQQTVMMFGFSIPVKVAKNFKIRPEVMFYDLGKRENFTDNGDGTYDDEERGAFVIAGAQFQITF</sequence>
<proteinExistence type="predicted"/>
<evidence type="ECO:0008006" key="3">
    <source>
        <dbReference type="Google" id="ProtNLM"/>
    </source>
</evidence>
<dbReference type="AlphaFoldDB" id="A0A1V1PIM4"/>
<evidence type="ECO:0000313" key="1">
    <source>
        <dbReference type="EMBL" id="ETR74640.1"/>
    </source>
</evidence>
<gene>
    <name evidence="1" type="ORF">OMM_00064</name>
</gene>
<dbReference type="EMBL" id="ATBP01000002">
    <property type="protein sequence ID" value="ETR74640.1"/>
    <property type="molecule type" value="Genomic_DNA"/>
</dbReference>
<reference evidence="2" key="1">
    <citation type="submission" date="2012-11" db="EMBL/GenBank/DDBJ databases">
        <authorList>
            <person name="Lucero-Rivera Y.E."/>
            <person name="Tovar-Ramirez D."/>
        </authorList>
    </citation>
    <scope>NUCLEOTIDE SEQUENCE [LARGE SCALE GENOMIC DNA]</scope>
    <source>
        <strain evidence="2">Araruama</strain>
    </source>
</reference>
<organism evidence="1 2">
    <name type="scientific">Candidatus Magnetoglobus multicellularis str. Araruama</name>
    <dbReference type="NCBI Taxonomy" id="890399"/>
    <lineage>
        <taxon>Bacteria</taxon>
        <taxon>Pseudomonadati</taxon>
        <taxon>Thermodesulfobacteriota</taxon>
        <taxon>Desulfobacteria</taxon>
        <taxon>Desulfobacterales</taxon>
        <taxon>Desulfobacteraceae</taxon>
        <taxon>Candidatus Magnetoglobus</taxon>
    </lineage>
</organism>
<accession>A0A1V1PIM4</accession>
<comment type="caution">
    <text evidence="1">The sequence shown here is derived from an EMBL/GenBank/DDBJ whole genome shotgun (WGS) entry which is preliminary data.</text>
</comment>
<protein>
    <recommendedName>
        <fullName evidence="3">Porin domain-containing protein</fullName>
    </recommendedName>
</protein>
<name>A0A1V1PIM4_9BACT</name>